<feature type="region of interest" description="Disordered" evidence="4">
    <location>
        <begin position="1363"/>
        <end position="1436"/>
    </location>
</feature>
<feature type="repeat" description="TPR" evidence="3">
    <location>
        <begin position="658"/>
        <end position="691"/>
    </location>
</feature>
<dbReference type="PROSITE" id="PS50005">
    <property type="entry name" value="TPR"/>
    <property type="match status" value="2"/>
</dbReference>
<evidence type="ECO:0000259" key="6">
    <source>
        <dbReference type="SMART" id="SM00563"/>
    </source>
</evidence>
<dbReference type="HOGENOM" id="CLU_003008_1_0_1"/>
<dbReference type="Pfam" id="PF16076">
    <property type="entry name" value="Acyltransf_C"/>
    <property type="match status" value="1"/>
</dbReference>
<dbReference type="Pfam" id="PF01553">
    <property type="entry name" value="Acyltransferase"/>
    <property type="match status" value="1"/>
</dbReference>
<dbReference type="Proteomes" id="UP000002059">
    <property type="component" value="Partially assembled WGS sequence"/>
</dbReference>
<dbReference type="PANTHER" id="PTHR14027:SF2">
    <property type="entry name" value="RNA POLYMERASE-ASSOCIATED PROTEIN CTR9 HOMOLOG"/>
    <property type="match status" value="1"/>
</dbReference>
<dbReference type="SMART" id="SM00028">
    <property type="entry name" value="TPR"/>
    <property type="match status" value="7"/>
</dbReference>
<feature type="region of interest" description="Disordered" evidence="4">
    <location>
        <begin position="1458"/>
        <end position="1689"/>
    </location>
</feature>
<dbReference type="OMA" id="CFLAGEF"/>
<evidence type="ECO:0000256" key="2">
    <source>
        <dbReference type="ARBA" id="ARBA00022803"/>
    </source>
</evidence>
<keyword evidence="8" id="KW-1185">Reference proteome</keyword>
<feature type="compositionally biased region" description="Acidic residues" evidence="4">
    <location>
        <begin position="1623"/>
        <end position="1633"/>
    </location>
</feature>
<dbReference type="eggNOG" id="KOG2002">
    <property type="taxonomic scope" value="Eukaryota"/>
</dbReference>
<dbReference type="eggNOG" id="KOG1505">
    <property type="taxonomic scope" value="Eukaryota"/>
</dbReference>
<sequence length="1689" mass="191031">MAQPKMNGSPKEVVGHIHHRPAANYNLAIQILRSLILMTWFNCCCLCIIITQLIGAPLFFINRHYFNKYMAMTKRSFGIAITALTEWGCPTPIRVSGDKSVQGQFGLTRGGSASGGAKLKTYFPDRIVMIANHQVYTDWLYLWWFSYTAQMHGHIYIILKESLKYIPLIGQGMMFYGFIFMARKWAADKPRLQHRLEKLKTYHESCSRPGLRILDPMWLLIFPEGTNLSRNTKRISDGYGEKHGIPPLRHQILPRSTGLFFCLQQLKGTVDWVYDCTVGYEGPPKGSYPDAFFTIRSTYIQGRPPKVVNFYWRRFPISEIPLDDQNEFEGWILQRWREKDDLLEQFYETGRFPPCEWESDLMDGEVQHNHSGTGSDKEVTANNPSYFESEVKLSWWAESLQIFAAFHRSSPCRPIPRAALPLLIPSVSPFNPQTRPALSTMAPLQNGYTNGSSTEQNSISPGSRFSDIPSAIDIPASTFDSEVEISLEELPDDPTELCTLLDNEKAAKNFWVIIALAYAKQNQIDHAIDILNRGLSSLAQGMTKEKLGLLGWICWLYMLKARQAPRVALEGQLVSEAKTKDFYLQAATSILNEASRLNPAFPPLFLARGVLSLLRASLHPPARTIRPGTVDTSERVESLRQALKCFDESAKAFGNRNVMAILGRARAHYMLGRYAEALEGYQEVLMKMPNMRDPDPRIGIGCCLWQLDFKEQAKSAWTRALALNPESKAANILLGAYYLYDSSRHATNDPSFGSIYKLAMTQYTQKAYKLDKEYPITCAMFGGYFLLRKHFPTVEALARKAIELTDVNAIASDGWYLLARKEHFEGEASKANEYYSRSDQARGGSDKGYLPAKFGAVQMQVQTGDYDGAKFRLEKIIQQTKNPESMTLLGALLAEEVFAAEASPLKEDKSAELRKAISLLESVRASWKDEKKRLSPDESVLLYLARLYENSAPDKSMQCLQQVEQMQLGQIPDTDRPEDIDDEETMTNLLRENLSPQLLNNMGCFLYHAEKVEQARHMFQTALNACVKSREKDDTTDTDALVTTISYNLARTYEAASMPDEAKKVYEGLLERHSDYTEANARLTYIALRQSPTDEGPKKMAKLYELESTNLEVRALFGWYLSKSKKRVTNIAEDHEQRHYKHTLQGYDKHDRYSLTGMGNIYLLAARDMRRDTEQDKEKRRKMYEKAVEFFDKALQLDPKNAYAAQGIAIALVDDRKDYTTAVQIFTRVRDTLRDASVYLNLGHVYAELRQFTRSIENYEAALSKDRQRDTQILACLGRVWLLRGMHEKSLAAMNTALDCTQRARAIAPEQIHLEFNVAFVQNQIALLVISLPETQKTLQDVQAASKGLDEAINTFTQISKAKKPPYPRGALEQRANMGRNTMRRKLERTLQSQKEYEEKNATKLQQAREAREAELKRREEEKRKAEEVERKRKRQIAEDRQRLIEEAQRLAAIRAEEEKAREEAEYTTDSETGDKVKRKKRAAVSKRKKKDGDDGAADGGGGGGGGGRKSKDRSTGPESVVDSDAEDQPAPRKRRRLERRSAVRSSKYKSSEIVVESESEEGEGGEGDQARSANGGPGDAGSSSEVEDRDEDMRDVASDGEDEDEDAVVQRRRKKVNLRVVDEEEDEEEEEGGEKAASPGGDDADDLFGEASGDEAGEKAGSEEEGVDKDNDVEMKDHGDDGEDEDEE</sequence>
<dbReference type="InterPro" id="IPR002123">
    <property type="entry name" value="Plipid/glycerol_acylTrfase"/>
</dbReference>
<dbReference type="Gene3D" id="1.25.40.10">
    <property type="entry name" value="Tetratricopeptide repeat domain"/>
    <property type="match status" value="5"/>
</dbReference>
<organism evidence="7 8">
    <name type="scientific">Paracoccidioides lutzii (strain ATCC MYA-826 / Pb01)</name>
    <name type="common">Paracoccidioides brasiliensis</name>
    <dbReference type="NCBI Taxonomy" id="502779"/>
    <lineage>
        <taxon>Eukaryota</taxon>
        <taxon>Fungi</taxon>
        <taxon>Dikarya</taxon>
        <taxon>Ascomycota</taxon>
        <taxon>Pezizomycotina</taxon>
        <taxon>Eurotiomycetes</taxon>
        <taxon>Eurotiomycetidae</taxon>
        <taxon>Onygenales</taxon>
        <taxon>Ajellomycetaceae</taxon>
        <taxon>Paracoccidioides</taxon>
    </lineage>
</organism>
<feature type="compositionally biased region" description="Acidic residues" evidence="4">
    <location>
        <begin position="1599"/>
        <end position="1608"/>
    </location>
</feature>
<dbReference type="SMART" id="SM00563">
    <property type="entry name" value="PlsC"/>
    <property type="match status" value="1"/>
</dbReference>
<protein>
    <recommendedName>
        <fullName evidence="6">Phospholipid/glycerol acyltransferase domain-containing protein</fullName>
    </recommendedName>
</protein>
<evidence type="ECO:0000256" key="5">
    <source>
        <dbReference type="SAM" id="Phobius"/>
    </source>
</evidence>
<dbReference type="GeneID" id="9093955"/>
<feature type="domain" description="Phospholipid/glycerol acyltransferase" evidence="6">
    <location>
        <begin position="127"/>
        <end position="260"/>
    </location>
</feature>
<dbReference type="VEuPathDB" id="FungiDB:PAAG_07353"/>
<evidence type="ECO:0000256" key="1">
    <source>
        <dbReference type="ARBA" id="ARBA00022737"/>
    </source>
</evidence>
<dbReference type="PANTHER" id="PTHR14027">
    <property type="entry name" value="RNA POLYMERASE-ASSOCIATED PROTEIN CTR9"/>
    <property type="match status" value="1"/>
</dbReference>
<feature type="compositionally biased region" description="Acidic residues" evidence="4">
    <location>
        <begin position="1556"/>
        <end position="1567"/>
    </location>
</feature>
<dbReference type="GO" id="GO:0006355">
    <property type="term" value="P:regulation of DNA-templated transcription"/>
    <property type="evidence" value="ECO:0007669"/>
    <property type="project" value="InterPro"/>
</dbReference>
<dbReference type="RefSeq" id="XP_015700642.1">
    <property type="nucleotide sequence ID" value="XM_015846207.1"/>
</dbReference>
<dbReference type="InterPro" id="IPR019734">
    <property type="entry name" value="TPR_rpt"/>
</dbReference>
<dbReference type="GO" id="GO:0000993">
    <property type="term" value="F:RNA polymerase II complex binding"/>
    <property type="evidence" value="ECO:0007669"/>
    <property type="project" value="TreeGrafter"/>
</dbReference>
<accession>C1H9B2</accession>
<dbReference type="InterPro" id="IPR011990">
    <property type="entry name" value="TPR-like_helical_dom_sf"/>
</dbReference>
<dbReference type="STRING" id="502779.C1H9B2"/>
<dbReference type="GO" id="GO:0016746">
    <property type="term" value="F:acyltransferase activity"/>
    <property type="evidence" value="ECO:0007669"/>
    <property type="project" value="InterPro"/>
</dbReference>
<dbReference type="FunFam" id="1.25.40.10:FF:000250">
    <property type="entry name" value="RNA polymerase II transcription elongation factor"/>
    <property type="match status" value="1"/>
</dbReference>
<feature type="transmembrane region" description="Helical" evidence="5">
    <location>
        <begin position="35"/>
        <end position="61"/>
    </location>
</feature>
<dbReference type="Pfam" id="PF13174">
    <property type="entry name" value="TPR_6"/>
    <property type="match status" value="1"/>
</dbReference>
<dbReference type="FunFam" id="1.25.40.10:FF:000745">
    <property type="entry name" value="RNA polymerase II transcription elongation factor (Ctr9)"/>
    <property type="match status" value="1"/>
</dbReference>
<dbReference type="SUPFAM" id="SSF48452">
    <property type="entry name" value="TPR-like"/>
    <property type="match status" value="4"/>
</dbReference>
<dbReference type="GO" id="GO:0006368">
    <property type="term" value="P:transcription elongation by RNA polymerase II"/>
    <property type="evidence" value="ECO:0007669"/>
    <property type="project" value="TreeGrafter"/>
</dbReference>
<reference evidence="7 8" key="1">
    <citation type="journal article" date="2011" name="PLoS Genet.">
        <title>Comparative genomic analysis of human fungal pathogens causing paracoccidioidomycosis.</title>
        <authorList>
            <person name="Desjardins C.A."/>
            <person name="Champion M.D."/>
            <person name="Holder J.W."/>
            <person name="Muszewska A."/>
            <person name="Goldberg J."/>
            <person name="Bailao A.M."/>
            <person name="Brigido M.M."/>
            <person name="Ferreira M.E."/>
            <person name="Garcia A.M."/>
            <person name="Grynberg M."/>
            <person name="Gujja S."/>
            <person name="Heiman D.I."/>
            <person name="Henn M.R."/>
            <person name="Kodira C.D."/>
            <person name="Leon-Narvaez H."/>
            <person name="Longo L.V."/>
            <person name="Ma L.J."/>
            <person name="Malavazi I."/>
            <person name="Matsuo A.L."/>
            <person name="Morais F.V."/>
            <person name="Pereira M."/>
            <person name="Rodriguez-Brito S."/>
            <person name="Sakthikumar S."/>
            <person name="Salem-Izacc S.M."/>
            <person name="Sykes S.M."/>
            <person name="Teixeira M.M."/>
            <person name="Vallejo M.C."/>
            <person name="Walter M.E."/>
            <person name="Yandava C."/>
            <person name="Young S."/>
            <person name="Zeng Q."/>
            <person name="Zucker J."/>
            <person name="Felipe M.S."/>
            <person name="Goldman G.H."/>
            <person name="Haas B.J."/>
            <person name="McEwen J.G."/>
            <person name="Nino-Vega G."/>
            <person name="Puccia R."/>
            <person name="San-Blas G."/>
            <person name="Soares C.M."/>
            <person name="Birren B.W."/>
            <person name="Cuomo C.A."/>
        </authorList>
    </citation>
    <scope>NUCLEOTIDE SEQUENCE [LARGE SCALE GENOMIC DNA]</scope>
    <source>
        <strain evidence="8">ATCC MYA-826 / Pb01</strain>
    </source>
</reference>
<feature type="compositionally biased region" description="Basic residues" evidence="4">
    <location>
        <begin position="1477"/>
        <end position="1490"/>
    </location>
</feature>
<feature type="repeat" description="TPR" evidence="3">
    <location>
        <begin position="1236"/>
        <end position="1269"/>
    </location>
</feature>
<dbReference type="InterPro" id="IPR031101">
    <property type="entry name" value="Ctr9"/>
</dbReference>
<dbReference type="OrthoDB" id="343875at2759"/>
<gene>
    <name evidence="7" type="ORF">PAAG_07353</name>
</gene>
<dbReference type="Pfam" id="PF13181">
    <property type="entry name" value="TPR_8"/>
    <property type="match status" value="1"/>
</dbReference>
<feature type="compositionally biased region" description="Acidic residues" evidence="4">
    <location>
        <begin position="1643"/>
        <end position="1656"/>
    </location>
</feature>
<dbReference type="CDD" id="cd07990">
    <property type="entry name" value="LPLAT_LCLAT1-like"/>
    <property type="match status" value="1"/>
</dbReference>
<feature type="compositionally biased region" description="Basic and acidic residues" evidence="4">
    <location>
        <begin position="1657"/>
        <end position="1680"/>
    </location>
</feature>
<name>C1H9B2_PARBA</name>
<dbReference type="EMBL" id="KN294014">
    <property type="protein sequence ID" value="EEH36935.2"/>
    <property type="molecule type" value="Genomic_DNA"/>
</dbReference>
<dbReference type="GO" id="GO:0016593">
    <property type="term" value="C:Cdc73/Paf1 complex"/>
    <property type="evidence" value="ECO:0007669"/>
    <property type="project" value="TreeGrafter"/>
</dbReference>
<evidence type="ECO:0000313" key="8">
    <source>
        <dbReference type="Proteomes" id="UP000002059"/>
    </source>
</evidence>
<feature type="compositionally biased region" description="Basic and acidic residues" evidence="4">
    <location>
        <begin position="1395"/>
        <end position="1436"/>
    </location>
</feature>
<dbReference type="AlphaFoldDB" id="C1H9B2"/>
<dbReference type="SUPFAM" id="SSF69593">
    <property type="entry name" value="Glycerol-3-phosphate (1)-acyltransferase"/>
    <property type="match status" value="1"/>
</dbReference>
<dbReference type="InterPro" id="IPR032098">
    <property type="entry name" value="Acyltransf_C"/>
</dbReference>
<keyword evidence="5" id="KW-0472">Membrane</keyword>
<feature type="compositionally biased region" description="Gly residues" evidence="4">
    <location>
        <begin position="1498"/>
        <end position="1508"/>
    </location>
</feature>
<dbReference type="KEGG" id="pbl:PAAG_07353"/>
<proteinExistence type="predicted"/>
<dbReference type="Pfam" id="PF13432">
    <property type="entry name" value="TPR_16"/>
    <property type="match status" value="2"/>
</dbReference>
<evidence type="ECO:0000256" key="3">
    <source>
        <dbReference type="PROSITE-ProRule" id="PRU00339"/>
    </source>
</evidence>
<keyword evidence="5" id="KW-1133">Transmembrane helix</keyword>
<keyword evidence="2 3" id="KW-0802">TPR repeat</keyword>
<keyword evidence="1" id="KW-0677">Repeat</keyword>
<evidence type="ECO:0000313" key="7">
    <source>
        <dbReference type="EMBL" id="EEH36935.2"/>
    </source>
</evidence>
<keyword evidence="5" id="KW-0812">Transmembrane</keyword>
<evidence type="ECO:0000256" key="4">
    <source>
        <dbReference type="SAM" id="MobiDB-lite"/>
    </source>
</evidence>